<dbReference type="AlphaFoldDB" id="A0A6P8MY06"/>
<organism evidence="1 2">
    <name type="scientific">Bombus bifarius</name>
    <dbReference type="NCBI Taxonomy" id="103933"/>
    <lineage>
        <taxon>Eukaryota</taxon>
        <taxon>Metazoa</taxon>
        <taxon>Ecdysozoa</taxon>
        <taxon>Arthropoda</taxon>
        <taxon>Hexapoda</taxon>
        <taxon>Insecta</taxon>
        <taxon>Pterygota</taxon>
        <taxon>Neoptera</taxon>
        <taxon>Endopterygota</taxon>
        <taxon>Hymenoptera</taxon>
        <taxon>Apocrita</taxon>
        <taxon>Aculeata</taxon>
        <taxon>Apoidea</taxon>
        <taxon>Anthophila</taxon>
        <taxon>Apidae</taxon>
        <taxon>Bombus</taxon>
        <taxon>Pyrobombus</taxon>
    </lineage>
</organism>
<dbReference type="Proteomes" id="UP000515164">
    <property type="component" value="Unplaced"/>
</dbReference>
<reference evidence="2" key="1">
    <citation type="submission" date="2025-08" db="UniProtKB">
        <authorList>
            <consortium name="RefSeq"/>
        </authorList>
    </citation>
    <scope>IDENTIFICATION</scope>
    <source>
        <tissue evidence="2">Muscle</tissue>
    </source>
</reference>
<keyword evidence="1" id="KW-1185">Reference proteome</keyword>
<dbReference type="GeneID" id="117212586"/>
<gene>
    <name evidence="2" type="primary">LOC117212586</name>
</gene>
<accession>A0A6P8MY06</accession>
<proteinExistence type="predicted"/>
<dbReference type="KEGG" id="bbif:117212586"/>
<name>A0A6P8MY06_9HYME</name>
<evidence type="ECO:0000313" key="2">
    <source>
        <dbReference type="RefSeq" id="XP_033313389.1"/>
    </source>
</evidence>
<sequence>MSLDVVLSPETGYAGPPNFIGYPRTCEVWSGHPSGTGVSSTTIRGGRMTGRAVPRGVLQSSVLGTAWGRTIRLAELAVACVVAEIKGLGLRVSPEKSEAMWVCRRADHGTPPAGYRLRLEGAEIGVETSMKYLGLTLDSHWTFGAHFKRLAPSVEAAANALGRLLHRLGGPDVGVRRLYAGVVRSRLLYGAPIWAENLMTNRRSLLAVKRLHRTVAIWAVRGLRNVSAAAAAVHAGFPPFELQALRCREIYLHSPDLSGGIGPVGANVRVRARWALLDRWRGSLDTRAGTPG</sequence>
<protein>
    <submittedName>
        <fullName evidence="2">Uncharacterized protein LOC117212586</fullName>
    </submittedName>
</protein>
<evidence type="ECO:0000313" key="1">
    <source>
        <dbReference type="Proteomes" id="UP000515164"/>
    </source>
</evidence>
<dbReference type="RefSeq" id="XP_033313389.1">
    <property type="nucleotide sequence ID" value="XM_033457498.1"/>
</dbReference>